<evidence type="ECO:0000259" key="2">
    <source>
        <dbReference type="Pfam" id="PF09967"/>
    </source>
</evidence>
<feature type="region of interest" description="Disordered" evidence="1">
    <location>
        <begin position="148"/>
        <end position="225"/>
    </location>
</feature>
<proteinExistence type="predicted"/>
<dbReference type="AlphaFoldDB" id="A0A497XJS6"/>
<feature type="domain" description="Putative metallopeptidase" evidence="3">
    <location>
        <begin position="14"/>
        <end position="290"/>
    </location>
</feature>
<reference evidence="4 5" key="1">
    <citation type="submission" date="2018-10" db="EMBL/GenBank/DDBJ databases">
        <title>Genomic Encyclopedia of Type Strains, Phase IV (KMG-IV): sequencing the most valuable type-strain genomes for metagenomic binning, comparative biology and taxonomic classification.</title>
        <authorList>
            <person name="Goeker M."/>
        </authorList>
    </citation>
    <scope>NUCLEOTIDE SEQUENCE [LARGE SCALE GENOMIC DNA]</scope>
    <source>
        <strain evidence="4 5">DSM 26916</strain>
    </source>
</reference>
<evidence type="ECO:0000259" key="3">
    <source>
        <dbReference type="Pfam" id="PF13203"/>
    </source>
</evidence>
<feature type="domain" description="VWA-like" evidence="2">
    <location>
        <begin position="298"/>
        <end position="421"/>
    </location>
</feature>
<evidence type="ECO:0000256" key="1">
    <source>
        <dbReference type="SAM" id="MobiDB-lite"/>
    </source>
</evidence>
<dbReference type="Pfam" id="PF09967">
    <property type="entry name" value="DUF2201"/>
    <property type="match status" value="1"/>
</dbReference>
<dbReference type="PANTHER" id="PTHR38730">
    <property type="entry name" value="SLL7028 PROTEIN"/>
    <property type="match status" value="1"/>
</dbReference>
<gene>
    <name evidence="4" type="ORF">DFR35_0184</name>
</gene>
<accession>A0A497XJS6</accession>
<protein>
    <submittedName>
        <fullName evidence="4">Putative metal-dependent peptidase</fullName>
    </submittedName>
</protein>
<comment type="caution">
    <text evidence="4">The sequence shown here is derived from an EMBL/GenBank/DDBJ whole genome shotgun (WGS) entry which is preliminary data.</text>
</comment>
<dbReference type="EMBL" id="RCCI01000004">
    <property type="protein sequence ID" value="RLJ67635.1"/>
    <property type="molecule type" value="Genomic_DNA"/>
</dbReference>
<organism evidence="4 5">
    <name type="scientific">Sulfurisoma sediminicola</name>
    <dbReference type="NCBI Taxonomy" id="1381557"/>
    <lineage>
        <taxon>Bacteria</taxon>
        <taxon>Pseudomonadati</taxon>
        <taxon>Pseudomonadota</taxon>
        <taxon>Betaproteobacteria</taxon>
        <taxon>Nitrosomonadales</taxon>
        <taxon>Sterolibacteriaceae</taxon>
        <taxon>Sulfurisoma</taxon>
    </lineage>
</organism>
<dbReference type="Proteomes" id="UP000268908">
    <property type="component" value="Unassembled WGS sequence"/>
</dbReference>
<evidence type="ECO:0000313" key="4">
    <source>
        <dbReference type="EMBL" id="RLJ67635.1"/>
    </source>
</evidence>
<feature type="compositionally biased region" description="Gly residues" evidence="1">
    <location>
        <begin position="194"/>
        <end position="203"/>
    </location>
</feature>
<evidence type="ECO:0000313" key="5">
    <source>
        <dbReference type="Proteomes" id="UP000268908"/>
    </source>
</evidence>
<name>A0A497XJS6_9PROT</name>
<dbReference type="PANTHER" id="PTHR38730:SF1">
    <property type="entry name" value="SLL7028 PROTEIN"/>
    <property type="match status" value="1"/>
</dbReference>
<dbReference type="Pfam" id="PF13203">
    <property type="entry name" value="DUF2201_N"/>
    <property type="match status" value="1"/>
</dbReference>
<dbReference type="InterPro" id="IPR025154">
    <property type="entry name" value="Put_metallopeptidase_dom"/>
</dbReference>
<sequence>MPPEVAAPSSPAADKLAAARTKLILDKPFLGALVLRLPLVEAGAWCRTTGTDARKLYYNPQWIDSLTTAEVQFALAHEALHCALGHFARRGHRVQRKWDLACDFAINPLLMDEGLKPPLGSQVLDLYRGMAAEEIYPCIDDELDNETLDDHVWDGDDGGQGGGGGEQDDVQGKGGSDPQEIDPDAGGATPQKAGAGGTAGDGPDGPPPPLSAKEKEQLQNQWQRHLAAAAQRAREAGKLSGNLARLTDTALAPQVSWRAALAQYLSQAARDDYTWLRPSRREGDVIWPSLRSHSGEIFIALDTSGSIADADLAQFVGELNAIKGTLPVRITLFACDSDLHADTPWICEPWEEFRLPRKFEGGGGTAFAPVFDWVEKSGGHPDALVYFTDAEGEFPKVAPNYPVLWLIKGKAPVPWGRRIQLN</sequence>
<dbReference type="InterPro" id="IPR018698">
    <property type="entry name" value="VWA-like_dom"/>
</dbReference>
<keyword evidence="5" id="KW-1185">Reference proteome</keyword>